<dbReference type="Proteomes" id="UP000016519">
    <property type="component" value="Unassembled WGS sequence"/>
</dbReference>
<dbReference type="HOGENOM" id="CLU_027697_1_0_11"/>
<evidence type="ECO:0000313" key="2">
    <source>
        <dbReference type="EMBL" id="ERH31167.1"/>
    </source>
</evidence>
<accession>U1SKG5</accession>
<name>U1SKG5_9BIFI</name>
<keyword evidence="3" id="KW-1185">Reference proteome</keyword>
<organism evidence="2 3">
    <name type="scientific">Alloscardovia omnicolens F0580</name>
    <dbReference type="NCBI Taxonomy" id="1321816"/>
    <lineage>
        <taxon>Bacteria</taxon>
        <taxon>Bacillati</taxon>
        <taxon>Actinomycetota</taxon>
        <taxon>Actinomycetes</taxon>
        <taxon>Bifidobacteriales</taxon>
        <taxon>Bifidobacteriaceae</taxon>
        <taxon>Alloscardovia</taxon>
    </lineage>
</organism>
<evidence type="ECO:0000256" key="1">
    <source>
        <dbReference type="SAM" id="MobiDB-lite"/>
    </source>
</evidence>
<proteinExistence type="predicted"/>
<dbReference type="AlphaFoldDB" id="U1SKG5"/>
<comment type="caution">
    <text evidence="2">The sequence shown here is derived from an EMBL/GenBank/DDBJ whole genome shotgun (WGS) entry which is preliminary data.</text>
</comment>
<dbReference type="RefSeq" id="WP_021617748.1">
    <property type="nucleotide sequence ID" value="NZ_KE952644.1"/>
</dbReference>
<evidence type="ECO:0000313" key="3">
    <source>
        <dbReference type="Proteomes" id="UP000016519"/>
    </source>
</evidence>
<reference evidence="2 3" key="1">
    <citation type="submission" date="2013-08" db="EMBL/GenBank/DDBJ databases">
        <authorList>
            <person name="Weinstock G."/>
            <person name="Sodergren E."/>
            <person name="Wylie T."/>
            <person name="Fulton L."/>
            <person name="Fulton R."/>
            <person name="Fronick C."/>
            <person name="O'Laughlin M."/>
            <person name="Godfrey J."/>
            <person name="Miner T."/>
            <person name="Herter B."/>
            <person name="Appelbaum E."/>
            <person name="Cordes M."/>
            <person name="Lek S."/>
            <person name="Wollam A."/>
            <person name="Pepin K.H."/>
            <person name="Palsikar V.B."/>
            <person name="Mitreva M."/>
            <person name="Wilson R.K."/>
        </authorList>
    </citation>
    <scope>NUCLEOTIDE SEQUENCE [LARGE SCALE GENOMIC DNA]</scope>
    <source>
        <strain evidence="2 3">F0580</strain>
    </source>
</reference>
<feature type="region of interest" description="Disordered" evidence="1">
    <location>
        <begin position="514"/>
        <end position="555"/>
    </location>
</feature>
<feature type="compositionally biased region" description="Polar residues" evidence="1">
    <location>
        <begin position="514"/>
        <end position="545"/>
    </location>
</feature>
<sequence length="654" mass="72712">MFSWDEKYEWNFGDLGPSVSAGVNDAGINVFKRKPYAGLTKEIIQNSLDAAVSDNSASSPVRVCFELINVDRQDIPGANRLCDVIHKCADYYNTGDDGEKVKIIEKASQDYLASSSTVPVLKISDYDTTGLCGVKEERGSQWTGLIRESGATNKSGGASGSFGVGKFAPYNFSSIRTLFYTTYTVENEFAFQGKTILTTFKEDGKLKQNVGLFADSNDQNYYPVLNQEEVAPVFRRSEYGTDIFVIGFKPEKDWKELCAISVLENFLYAIYVGNLEVDVICPDSRIHISQKTLGDNIHKFEQIANELSSSVDGDDATTEDEQNREFTAPIYWNVLTNPNTKLFDEVFSFHNKKMGNYKLYMLTGEEASGYSVLQMRQAGMKIQELKYRKTSVNFNGIFIATGEGAKSELPVDNISSFLRKCENQAHTGWDADEYTEEKVKARGILFSIRGQILKIAKSSMPNVDKDSLDAIGLSQFLPKRDNNGDSKIEERAFGTYKPLSTQFKKNNIAISDSKVQISKETNGGSKRTGDTSTSVPTTRQNTPNNGRGKHAQKNSNIQLSHVAIPYISTNDEYRISFSIDEDVRVLLLGVKVGRDDGSSSKVKISEAYQENRKLQVVGGIIKLSNVNKDEKLILTVRLSSPGRKSLEVYANAEL</sequence>
<dbReference type="EMBL" id="AWSI01000017">
    <property type="protein sequence ID" value="ERH31167.1"/>
    <property type="molecule type" value="Genomic_DNA"/>
</dbReference>
<gene>
    <name evidence="2" type="ORF">HMPREF9244_00609</name>
</gene>
<protein>
    <submittedName>
        <fullName evidence="2">Uncharacterized protein</fullName>
    </submittedName>
</protein>
<dbReference type="PATRIC" id="fig|1321816.3.peg.526"/>